<dbReference type="PANTHER" id="PTHR22594:SF5">
    <property type="entry name" value="ASPARTATE--TRNA LIGASE, MITOCHONDRIAL"/>
    <property type="match status" value="1"/>
</dbReference>
<dbReference type="InterPro" id="IPR047089">
    <property type="entry name" value="Asp-tRNA-ligase_1_N"/>
</dbReference>
<feature type="region of interest" description="Aspartate" evidence="7">
    <location>
        <begin position="199"/>
        <end position="202"/>
    </location>
</feature>
<protein>
    <recommendedName>
        <fullName evidence="7">Aspartate--tRNA(Asp/Asn) ligase</fullName>
        <ecNumber evidence="7">6.1.1.23</ecNumber>
    </recommendedName>
    <alternativeName>
        <fullName evidence="7">Aspartyl-tRNA synthetase</fullName>
        <shortName evidence="7">AspRS</shortName>
    </alternativeName>
    <alternativeName>
        <fullName evidence="7">Non-discriminating aspartyl-tRNA synthetase</fullName>
        <shortName evidence="7">ND-AspRS</shortName>
    </alternativeName>
</protein>
<dbReference type="InterPro" id="IPR004115">
    <property type="entry name" value="GAD-like_sf"/>
</dbReference>
<feature type="domain" description="Aminoacyl-transfer RNA synthetases class-II family profile" evidence="8">
    <location>
        <begin position="144"/>
        <end position="564"/>
    </location>
</feature>
<dbReference type="InterPro" id="IPR029351">
    <property type="entry name" value="GAD_dom"/>
</dbReference>
<feature type="site" description="Important for tRNA non-discrimination" evidence="7">
    <location>
        <position position="83"/>
    </location>
</feature>
<feature type="binding site" evidence="7">
    <location>
        <position position="175"/>
    </location>
    <ligand>
        <name>L-aspartate</name>
        <dbReference type="ChEBI" id="CHEBI:29991"/>
    </ligand>
</feature>
<dbReference type="PANTHER" id="PTHR22594">
    <property type="entry name" value="ASPARTYL/LYSYL-TRNA SYNTHETASE"/>
    <property type="match status" value="1"/>
</dbReference>
<dbReference type="Gene3D" id="3.30.930.10">
    <property type="entry name" value="Bira Bifunctional Protein, Domain 2"/>
    <property type="match status" value="1"/>
</dbReference>
<feature type="binding site" evidence="7">
    <location>
        <position position="221"/>
    </location>
    <ligand>
        <name>L-aspartate</name>
        <dbReference type="ChEBI" id="CHEBI:29991"/>
    </ligand>
</feature>
<dbReference type="GO" id="GO:0003676">
    <property type="term" value="F:nucleic acid binding"/>
    <property type="evidence" value="ECO:0007669"/>
    <property type="project" value="InterPro"/>
</dbReference>
<dbReference type="SUPFAM" id="SSF55681">
    <property type="entry name" value="Class II aaRS and biotin synthetases"/>
    <property type="match status" value="1"/>
</dbReference>
<dbReference type="CDD" id="cd04317">
    <property type="entry name" value="EcAspRS_like_N"/>
    <property type="match status" value="1"/>
</dbReference>
<keyword evidence="6 7" id="KW-0030">Aminoacyl-tRNA synthetase</keyword>
<keyword evidence="7" id="KW-0963">Cytoplasm</keyword>
<name>A0A6J4H7K7_9PROT</name>
<evidence type="ECO:0000256" key="6">
    <source>
        <dbReference type="ARBA" id="ARBA00023146"/>
    </source>
</evidence>
<gene>
    <name evidence="7" type="primary">aspS</name>
    <name evidence="9" type="ORF">AVDCRST_MAG27-176</name>
</gene>
<dbReference type="InterPro" id="IPR006195">
    <property type="entry name" value="aa-tRNA-synth_II"/>
</dbReference>
<dbReference type="InterPro" id="IPR045864">
    <property type="entry name" value="aa-tRNA-synth_II/BPL/LPL"/>
</dbReference>
<comment type="similarity">
    <text evidence="1 7">Belongs to the class-II aminoacyl-tRNA synthetase family. Type 1 subfamily.</text>
</comment>
<evidence type="ECO:0000256" key="1">
    <source>
        <dbReference type="ARBA" id="ARBA00006303"/>
    </source>
</evidence>
<feature type="binding site" evidence="7">
    <location>
        <begin position="221"/>
        <end position="223"/>
    </location>
    <ligand>
        <name>ATP</name>
        <dbReference type="ChEBI" id="CHEBI:30616"/>
    </ligand>
</feature>
<dbReference type="NCBIfam" id="TIGR00459">
    <property type="entry name" value="aspS_bact"/>
    <property type="match status" value="1"/>
</dbReference>
<dbReference type="InterPro" id="IPR004365">
    <property type="entry name" value="NA-bd_OB_tRNA"/>
</dbReference>
<dbReference type="Pfam" id="PF00152">
    <property type="entry name" value="tRNA-synt_2"/>
    <property type="match status" value="1"/>
</dbReference>
<sequence length="607" mass="66706">MHAYRTHSCGALRATDAGSTARLSGWVHRKRDHGGLLFLDLRDHYGLTQCVVAQGSPVFEAADRLRPESVVTVTGEVVNREPGTVNAKLPTGEIELRVRELTVQSTAEVLPFQVATEQEYPEEMRLRYRFLDLRRERLQRNMILRAQIIQDIRERMIAAGFNEFQTPILTVSSPEGARDFLVPARLHPGKFYALPQAPQQYKQLTMVAGFDRYFQIAPCFRDEAGRADRTLMFYQLDVEMSFVTQEDVFTTMEPVIRGTFERFAEGRHVDAGPWIRIPYAKAMLDYGSDKPDLRNPLVIRDVTEQFAGSGFGLFAKIAAGGGVVRAIPAPGAAANPRSFFDKMNEWAREQGAGGLGYITFEAAPAGGDSAEAKGPIARNLEADRAEAIRAACGLQAGDAVFFAAGKAADAAKLAGQARLKLGHDLGLSAKQGFRFCWITDFPFYELNEETGQVDFSHNPFSMPQGEMAALESQDPLTIPAYQYDVVCNGYEMASGAIRNHKAEIMVKAFGLAGYPPEAVEERFGGMLNAFRYGAPPHGGMAAGIDRIVMLLAEEPNLREVNLFPMNQQGEELMMGSPSTVEPARLKELHIRPELPPAKGAAAGPKAS</sequence>
<keyword evidence="3 7" id="KW-0547">Nucleotide-binding</keyword>
<dbReference type="Gene3D" id="3.30.1360.30">
    <property type="entry name" value="GAD-like domain"/>
    <property type="match status" value="1"/>
</dbReference>
<dbReference type="InterPro" id="IPR004364">
    <property type="entry name" value="Aa-tRNA-synt_II"/>
</dbReference>
<keyword evidence="5 7" id="KW-0648">Protein biosynthesis</keyword>
<feature type="site" description="Important for tRNA non-discrimination" evidence="7">
    <location>
        <position position="33"/>
    </location>
</feature>
<proteinExistence type="inferred from homology"/>
<dbReference type="SUPFAM" id="SSF50249">
    <property type="entry name" value="Nucleic acid-binding proteins"/>
    <property type="match status" value="1"/>
</dbReference>
<dbReference type="PROSITE" id="PS50862">
    <property type="entry name" value="AA_TRNA_LIGASE_II"/>
    <property type="match status" value="1"/>
</dbReference>
<feature type="binding site" evidence="7">
    <location>
        <position position="457"/>
    </location>
    <ligand>
        <name>L-aspartate</name>
        <dbReference type="ChEBI" id="CHEBI:29991"/>
    </ligand>
</feature>
<evidence type="ECO:0000256" key="4">
    <source>
        <dbReference type="ARBA" id="ARBA00022840"/>
    </source>
</evidence>
<dbReference type="GO" id="GO:0005737">
    <property type="term" value="C:cytoplasm"/>
    <property type="evidence" value="ECO:0007669"/>
    <property type="project" value="UniProtKB-SubCell"/>
</dbReference>
<evidence type="ECO:0000256" key="3">
    <source>
        <dbReference type="ARBA" id="ARBA00022741"/>
    </source>
</evidence>
<evidence type="ECO:0000259" key="8">
    <source>
        <dbReference type="PROSITE" id="PS50862"/>
    </source>
</evidence>
<comment type="function">
    <text evidence="7">Aspartyl-tRNA synthetase with relaxed tRNA specificity since it is able to aspartylate not only its cognate tRNA(Asp) but also tRNA(Asn). Reaction proceeds in two steps: L-aspartate is first activated by ATP to form Asp-AMP and then transferred to the acceptor end of tRNA(Asp/Asn).</text>
</comment>
<feature type="binding site" evidence="7">
    <location>
        <position position="498"/>
    </location>
    <ligand>
        <name>L-aspartate</name>
        <dbReference type="ChEBI" id="CHEBI:29991"/>
    </ligand>
</feature>
<dbReference type="GO" id="GO:0004815">
    <property type="term" value="F:aspartate-tRNA ligase activity"/>
    <property type="evidence" value="ECO:0007669"/>
    <property type="project" value="UniProtKB-UniRule"/>
</dbReference>
<comment type="catalytic activity">
    <reaction evidence="7">
        <text>tRNA(Asx) + L-aspartate + ATP = L-aspartyl-tRNA(Asx) + AMP + diphosphate</text>
        <dbReference type="Rhea" id="RHEA:18349"/>
        <dbReference type="Rhea" id="RHEA-COMP:9710"/>
        <dbReference type="Rhea" id="RHEA-COMP:9711"/>
        <dbReference type="ChEBI" id="CHEBI:29991"/>
        <dbReference type="ChEBI" id="CHEBI:30616"/>
        <dbReference type="ChEBI" id="CHEBI:33019"/>
        <dbReference type="ChEBI" id="CHEBI:78442"/>
        <dbReference type="ChEBI" id="CHEBI:78516"/>
        <dbReference type="ChEBI" id="CHEBI:456215"/>
        <dbReference type="EC" id="6.1.1.23"/>
    </reaction>
</comment>
<dbReference type="GO" id="GO:0050560">
    <property type="term" value="F:aspartate-tRNA(Asn) ligase activity"/>
    <property type="evidence" value="ECO:0007669"/>
    <property type="project" value="UniProtKB-EC"/>
</dbReference>
<dbReference type="InterPro" id="IPR012340">
    <property type="entry name" value="NA-bd_OB-fold"/>
</dbReference>
<dbReference type="SUPFAM" id="SSF55261">
    <property type="entry name" value="GAD domain-like"/>
    <property type="match status" value="1"/>
</dbReference>
<reference evidence="9" key="1">
    <citation type="submission" date="2020-02" db="EMBL/GenBank/DDBJ databases">
        <authorList>
            <person name="Meier V. D."/>
        </authorList>
    </citation>
    <scope>NUCLEOTIDE SEQUENCE</scope>
    <source>
        <strain evidence="9">AVDCRST_MAG27</strain>
    </source>
</reference>
<keyword evidence="2 7" id="KW-0436">Ligase</keyword>
<dbReference type="Pfam" id="PF01336">
    <property type="entry name" value="tRNA_anti-codon"/>
    <property type="match status" value="1"/>
</dbReference>
<dbReference type="EMBL" id="CADCTD010000003">
    <property type="protein sequence ID" value="CAA9215925.1"/>
    <property type="molecule type" value="Genomic_DNA"/>
</dbReference>
<evidence type="ECO:0000256" key="5">
    <source>
        <dbReference type="ARBA" id="ARBA00022917"/>
    </source>
</evidence>
<comment type="subunit">
    <text evidence="7">Homodimer.</text>
</comment>
<organism evidence="9">
    <name type="scientific">uncultured Craurococcus sp</name>
    <dbReference type="NCBI Taxonomy" id="1135998"/>
    <lineage>
        <taxon>Bacteria</taxon>
        <taxon>Pseudomonadati</taxon>
        <taxon>Pseudomonadota</taxon>
        <taxon>Alphaproteobacteria</taxon>
        <taxon>Acetobacterales</taxon>
        <taxon>Acetobacteraceae</taxon>
        <taxon>Craurococcus</taxon>
        <taxon>environmental samples</taxon>
    </lineage>
</organism>
<dbReference type="AlphaFoldDB" id="A0A6J4H7K7"/>
<accession>A0A6J4H7K7</accession>
<dbReference type="Pfam" id="PF02938">
    <property type="entry name" value="GAD"/>
    <property type="match status" value="1"/>
</dbReference>
<dbReference type="PRINTS" id="PR01042">
    <property type="entry name" value="TRNASYNTHASP"/>
</dbReference>
<comment type="subcellular location">
    <subcellularLocation>
        <location evidence="7">Cytoplasm</location>
    </subcellularLocation>
</comment>
<feature type="binding site" evidence="7">
    <location>
        <begin position="543"/>
        <end position="546"/>
    </location>
    <ligand>
        <name>ATP</name>
        <dbReference type="ChEBI" id="CHEBI:30616"/>
    </ligand>
</feature>
<dbReference type="HAMAP" id="MF_00044">
    <property type="entry name" value="Asp_tRNA_synth_type1"/>
    <property type="match status" value="1"/>
</dbReference>
<dbReference type="GO" id="GO:0006422">
    <property type="term" value="P:aspartyl-tRNA aminoacylation"/>
    <property type="evidence" value="ECO:0007669"/>
    <property type="project" value="UniProtKB-UniRule"/>
</dbReference>
<feature type="binding site" evidence="7">
    <location>
        <position position="491"/>
    </location>
    <ligand>
        <name>ATP</name>
        <dbReference type="ChEBI" id="CHEBI:30616"/>
    </ligand>
</feature>
<keyword evidence="4 7" id="KW-0067">ATP-binding</keyword>
<dbReference type="EC" id="6.1.1.23" evidence="7"/>
<dbReference type="InterPro" id="IPR004524">
    <property type="entry name" value="Asp-tRNA-ligase_1"/>
</dbReference>
<comment type="caution">
    <text evidence="7">Lacks conserved residue(s) required for the propagation of feature annotation.</text>
</comment>
<evidence type="ECO:0000256" key="7">
    <source>
        <dbReference type="HAMAP-Rule" id="MF_00044"/>
    </source>
</evidence>
<dbReference type="NCBIfam" id="NF001750">
    <property type="entry name" value="PRK00476.1"/>
    <property type="match status" value="1"/>
</dbReference>
<evidence type="ECO:0000256" key="2">
    <source>
        <dbReference type="ARBA" id="ARBA00022598"/>
    </source>
</evidence>
<evidence type="ECO:0000313" key="9">
    <source>
        <dbReference type="EMBL" id="CAA9215925.1"/>
    </source>
</evidence>
<dbReference type="Gene3D" id="2.40.50.140">
    <property type="entry name" value="Nucleic acid-binding proteins"/>
    <property type="match status" value="1"/>
</dbReference>
<dbReference type="InterPro" id="IPR002312">
    <property type="entry name" value="Asp/Asn-tRNA-synth_IIb"/>
</dbReference>
<dbReference type="GO" id="GO:0005524">
    <property type="term" value="F:ATP binding"/>
    <property type="evidence" value="ECO:0007669"/>
    <property type="project" value="UniProtKB-UniRule"/>
</dbReference>